<dbReference type="GO" id="GO:0006020">
    <property type="term" value="P:inositol metabolic process"/>
    <property type="evidence" value="ECO:0007669"/>
    <property type="project" value="TreeGrafter"/>
</dbReference>
<dbReference type="PANTHER" id="PTHR20854">
    <property type="entry name" value="INOSITOL MONOPHOSPHATASE"/>
    <property type="match status" value="1"/>
</dbReference>
<dbReference type="PROSITE" id="PS00630">
    <property type="entry name" value="IMP_2"/>
    <property type="match status" value="1"/>
</dbReference>
<organism evidence="5 6">
    <name type="scientific">Handelsmanbacteria sp. (strain RIFCSPLOWO2_12_FULL_64_10)</name>
    <dbReference type="NCBI Taxonomy" id="1817868"/>
    <lineage>
        <taxon>Bacteria</taxon>
        <taxon>Candidatus Handelsmaniibacteriota</taxon>
    </lineage>
</organism>
<dbReference type="PANTHER" id="PTHR20854:SF4">
    <property type="entry name" value="INOSITOL-1-MONOPHOSPHATASE-RELATED"/>
    <property type="match status" value="1"/>
</dbReference>
<comment type="cofactor">
    <cofactor evidence="4">
        <name>Mg(2+)</name>
        <dbReference type="ChEBI" id="CHEBI:18420"/>
    </cofactor>
</comment>
<dbReference type="GO" id="GO:0007165">
    <property type="term" value="P:signal transduction"/>
    <property type="evidence" value="ECO:0007669"/>
    <property type="project" value="TreeGrafter"/>
</dbReference>
<keyword evidence="1 4" id="KW-0479">Metal-binding</keyword>
<evidence type="ECO:0008006" key="7">
    <source>
        <dbReference type="Google" id="ProtNLM"/>
    </source>
</evidence>
<dbReference type="InterPro" id="IPR020583">
    <property type="entry name" value="Inositol_monoP_metal-BS"/>
</dbReference>
<dbReference type="AlphaFoldDB" id="A0A1F6CBJ0"/>
<dbReference type="GO" id="GO:0046872">
    <property type="term" value="F:metal ion binding"/>
    <property type="evidence" value="ECO:0007669"/>
    <property type="project" value="UniProtKB-KW"/>
</dbReference>
<feature type="binding site" evidence="4">
    <location>
        <position position="57"/>
    </location>
    <ligand>
        <name>Mg(2+)</name>
        <dbReference type="ChEBI" id="CHEBI:18420"/>
        <label>1</label>
        <note>catalytic</note>
    </ligand>
</feature>
<dbReference type="EMBL" id="MFKF01000310">
    <property type="protein sequence ID" value="OGG46493.1"/>
    <property type="molecule type" value="Genomic_DNA"/>
</dbReference>
<keyword evidence="3 4" id="KW-0460">Magnesium</keyword>
<keyword evidence="2" id="KW-0378">Hydrolase</keyword>
<sequence length="249" mass="27036">MSAARAAGRLQLAQFRRGVAVEMKTDGTPVTQVDRDSEALIRAALERTTPGFDFLGEESAPGGKVGPHASGSRWIVDPLDGTKKFVRGLPFFGPCIALERNGELVLGVMHVPAMNETIWAERGAGAFLNGEPARVSYESSFERASIVWHNDQEFHERGWASSLDPLRAAHYNPGFLDLYTYLCLAMGRIDGVLMLGESPWDVAAAQVIIEEAGGQLTDFKGDRTVYQGQTVATNGLLQTVLLDVVKGCR</sequence>
<dbReference type="Proteomes" id="UP000178606">
    <property type="component" value="Unassembled WGS sequence"/>
</dbReference>
<dbReference type="Pfam" id="PF00459">
    <property type="entry name" value="Inositol_P"/>
    <property type="match status" value="1"/>
</dbReference>
<dbReference type="GO" id="GO:0046854">
    <property type="term" value="P:phosphatidylinositol phosphate biosynthetic process"/>
    <property type="evidence" value="ECO:0007669"/>
    <property type="project" value="InterPro"/>
</dbReference>
<feature type="binding site" evidence="4">
    <location>
        <position position="80"/>
    </location>
    <ligand>
        <name>Mg(2+)</name>
        <dbReference type="ChEBI" id="CHEBI:18420"/>
        <label>1</label>
        <note>catalytic</note>
    </ligand>
</feature>
<evidence type="ECO:0000313" key="6">
    <source>
        <dbReference type="Proteomes" id="UP000178606"/>
    </source>
</evidence>
<gene>
    <name evidence="5" type="ORF">A3F84_21435</name>
</gene>
<dbReference type="InterPro" id="IPR020550">
    <property type="entry name" value="Inositol_monophosphatase_CS"/>
</dbReference>
<dbReference type="PROSITE" id="PS00629">
    <property type="entry name" value="IMP_1"/>
    <property type="match status" value="1"/>
</dbReference>
<feature type="binding site" evidence="4">
    <location>
        <position position="77"/>
    </location>
    <ligand>
        <name>Mg(2+)</name>
        <dbReference type="ChEBI" id="CHEBI:18420"/>
        <label>1</label>
        <note>catalytic</note>
    </ligand>
</feature>
<protein>
    <recommendedName>
        <fullName evidence="7">Histidinol-phosphatase</fullName>
    </recommendedName>
</protein>
<dbReference type="Gene3D" id="3.40.190.80">
    <property type="match status" value="1"/>
</dbReference>
<proteinExistence type="predicted"/>
<dbReference type="GO" id="GO:0008934">
    <property type="term" value="F:inositol monophosphate 1-phosphatase activity"/>
    <property type="evidence" value="ECO:0007669"/>
    <property type="project" value="TreeGrafter"/>
</dbReference>
<evidence type="ECO:0000256" key="3">
    <source>
        <dbReference type="ARBA" id="ARBA00022842"/>
    </source>
</evidence>
<feature type="binding site" evidence="4">
    <location>
        <position position="79"/>
    </location>
    <ligand>
        <name>Mg(2+)</name>
        <dbReference type="ChEBI" id="CHEBI:18420"/>
        <label>1</label>
        <note>catalytic</note>
    </ligand>
</feature>
<reference evidence="5 6" key="1">
    <citation type="journal article" date="2016" name="Nat. Commun.">
        <title>Thousands of microbial genomes shed light on interconnected biogeochemical processes in an aquifer system.</title>
        <authorList>
            <person name="Anantharaman K."/>
            <person name="Brown C.T."/>
            <person name="Hug L.A."/>
            <person name="Sharon I."/>
            <person name="Castelle C.J."/>
            <person name="Probst A.J."/>
            <person name="Thomas B.C."/>
            <person name="Singh A."/>
            <person name="Wilkins M.J."/>
            <person name="Karaoz U."/>
            <person name="Brodie E.L."/>
            <person name="Williams K.H."/>
            <person name="Hubbard S.S."/>
            <person name="Banfield J.F."/>
        </authorList>
    </citation>
    <scope>NUCLEOTIDE SEQUENCE [LARGE SCALE GENOMIC DNA]</scope>
    <source>
        <strain evidence="6">RIFCSPLOWO2_12_FULL_64_10</strain>
    </source>
</reference>
<dbReference type="Gene3D" id="3.30.540.10">
    <property type="entry name" value="Fructose-1,6-Bisphosphatase, subunit A, domain 1"/>
    <property type="match status" value="1"/>
</dbReference>
<name>A0A1F6CBJ0_HANXR</name>
<evidence type="ECO:0000256" key="1">
    <source>
        <dbReference type="ARBA" id="ARBA00022723"/>
    </source>
</evidence>
<feature type="binding site" evidence="4">
    <location>
        <position position="201"/>
    </location>
    <ligand>
        <name>Mg(2+)</name>
        <dbReference type="ChEBI" id="CHEBI:18420"/>
        <label>1</label>
        <note>catalytic</note>
    </ligand>
</feature>
<evidence type="ECO:0000313" key="5">
    <source>
        <dbReference type="EMBL" id="OGG46493.1"/>
    </source>
</evidence>
<dbReference type="SUPFAM" id="SSF56655">
    <property type="entry name" value="Carbohydrate phosphatase"/>
    <property type="match status" value="1"/>
</dbReference>
<accession>A0A1F6CBJ0</accession>
<dbReference type="InterPro" id="IPR000760">
    <property type="entry name" value="Inositol_monophosphatase-like"/>
</dbReference>
<evidence type="ECO:0000256" key="2">
    <source>
        <dbReference type="ARBA" id="ARBA00022801"/>
    </source>
</evidence>
<evidence type="ECO:0000256" key="4">
    <source>
        <dbReference type="PIRSR" id="PIRSR600760-2"/>
    </source>
</evidence>
<comment type="caution">
    <text evidence="5">The sequence shown here is derived from an EMBL/GenBank/DDBJ whole genome shotgun (WGS) entry which is preliminary data.</text>
</comment>
<dbReference type="PRINTS" id="PR00377">
    <property type="entry name" value="IMPHPHTASES"/>
</dbReference>